<dbReference type="PANTHER" id="PTHR32015:SF1">
    <property type="entry name" value="LIPASE"/>
    <property type="match status" value="1"/>
</dbReference>
<dbReference type="GO" id="GO:0016298">
    <property type="term" value="F:lipase activity"/>
    <property type="evidence" value="ECO:0007669"/>
    <property type="project" value="TreeGrafter"/>
</dbReference>
<dbReference type="AlphaFoldDB" id="A0A915E7Z4"/>
<dbReference type="Gene3D" id="3.40.50.1820">
    <property type="entry name" value="alpha/beta hydrolase"/>
    <property type="match status" value="1"/>
</dbReference>
<evidence type="ECO:0000313" key="1">
    <source>
        <dbReference type="Proteomes" id="UP000887574"/>
    </source>
</evidence>
<dbReference type="InterPro" id="IPR002918">
    <property type="entry name" value="Lipase_EstA/Esterase_EstB"/>
</dbReference>
<reference evidence="2" key="1">
    <citation type="submission" date="2022-11" db="UniProtKB">
        <authorList>
            <consortium name="WormBaseParasite"/>
        </authorList>
    </citation>
    <scope>IDENTIFICATION</scope>
</reference>
<keyword evidence="1" id="KW-1185">Reference proteome</keyword>
<dbReference type="Proteomes" id="UP000887574">
    <property type="component" value="Unplaced"/>
</dbReference>
<proteinExistence type="predicted"/>
<dbReference type="WBParaSite" id="jg3524">
    <property type="protein sequence ID" value="jg3524"/>
    <property type="gene ID" value="jg3524"/>
</dbReference>
<dbReference type="PANTHER" id="PTHR32015">
    <property type="entry name" value="FASTING INDUCED LIPASE"/>
    <property type="match status" value="1"/>
</dbReference>
<sequence>MDHSNVDMLKLILLNLSGKGIRLLIQAVSKYRNSSVELITYSMGVVISRKAVLGGACTDTKENLEHL</sequence>
<evidence type="ECO:0000313" key="2">
    <source>
        <dbReference type="WBParaSite" id="jg3524"/>
    </source>
</evidence>
<dbReference type="InterPro" id="IPR029058">
    <property type="entry name" value="AB_hydrolase_fold"/>
</dbReference>
<protein>
    <submittedName>
        <fullName evidence="2">Uncharacterized protein</fullName>
    </submittedName>
</protein>
<accession>A0A915E7Z4</accession>
<dbReference type="Pfam" id="PF01674">
    <property type="entry name" value="Lipase_2"/>
    <property type="match status" value="1"/>
</dbReference>
<dbReference type="GO" id="GO:0016042">
    <property type="term" value="P:lipid catabolic process"/>
    <property type="evidence" value="ECO:0007669"/>
    <property type="project" value="InterPro"/>
</dbReference>
<organism evidence="1 2">
    <name type="scientific">Ditylenchus dipsaci</name>
    <dbReference type="NCBI Taxonomy" id="166011"/>
    <lineage>
        <taxon>Eukaryota</taxon>
        <taxon>Metazoa</taxon>
        <taxon>Ecdysozoa</taxon>
        <taxon>Nematoda</taxon>
        <taxon>Chromadorea</taxon>
        <taxon>Rhabditida</taxon>
        <taxon>Tylenchina</taxon>
        <taxon>Tylenchomorpha</taxon>
        <taxon>Sphaerularioidea</taxon>
        <taxon>Anguinidae</taxon>
        <taxon>Anguininae</taxon>
        <taxon>Ditylenchus</taxon>
    </lineage>
</organism>
<name>A0A915E7Z4_9BILA</name>